<dbReference type="SMART" id="SM00421">
    <property type="entry name" value="HTH_LUXR"/>
    <property type="match status" value="1"/>
</dbReference>
<keyword evidence="9" id="KW-1185">Reference proteome</keyword>
<evidence type="ECO:0000256" key="2">
    <source>
        <dbReference type="ARBA" id="ARBA00023015"/>
    </source>
</evidence>
<keyword evidence="4" id="KW-0804">Transcription</keyword>
<dbReference type="KEGG" id="asim:FE240_00325"/>
<protein>
    <submittedName>
        <fullName evidence="8">Response regulator transcription factor</fullName>
    </submittedName>
</protein>
<accession>A0A5J6WQF1</accession>
<evidence type="ECO:0000256" key="3">
    <source>
        <dbReference type="ARBA" id="ARBA00023125"/>
    </source>
</evidence>
<evidence type="ECO:0000259" key="7">
    <source>
        <dbReference type="PROSITE" id="PS50110"/>
    </source>
</evidence>
<evidence type="ECO:0000313" key="9">
    <source>
        <dbReference type="Proteomes" id="UP000594034"/>
    </source>
</evidence>
<dbReference type="InterPro" id="IPR058245">
    <property type="entry name" value="NreC/VraR/RcsB-like_REC"/>
</dbReference>
<dbReference type="CDD" id="cd17535">
    <property type="entry name" value="REC_NarL-like"/>
    <property type="match status" value="1"/>
</dbReference>
<evidence type="ECO:0000259" key="6">
    <source>
        <dbReference type="PROSITE" id="PS50043"/>
    </source>
</evidence>
<feature type="modified residue" description="4-aspartylphosphate" evidence="5">
    <location>
        <position position="53"/>
    </location>
</feature>
<dbReference type="SMART" id="SM00448">
    <property type="entry name" value="REC"/>
    <property type="match status" value="1"/>
</dbReference>
<dbReference type="InterPro" id="IPR001789">
    <property type="entry name" value="Sig_transdc_resp-reg_receiver"/>
</dbReference>
<feature type="domain" description="Response regulatory" evidence="7">
    <location>
        <begin position="3"/>
        <end position="118"/>
    </location>
</feature>
<evidence type="ECO:0000256" key="5">
    <source>
        <dbReference type="PROSITE-ProRule" id="PRU00169"/>
    </source>
</evidence>
<dbReference type="Pfam" id="PF00072">
    <property type="entry name" value="Response_reg"/>
    <property type="match status" value="1"/>
</dbReference>
<dbReference type="GO" id="GO:0000160">
    <property type="term" value="P:phosphorelay signal transduction system"/>
    <property type="evidence" value="ECO:0007669"/>
    <property type="project" value="InterPro"/>
</dbReference>
<dbReference type="PROSITE" id="PS00622">
    <property type="entry name" value="HTH_LUXR_1"/>
    <property type="match status" value="1"/>
</dbReference>
<dbReference type="Proteomes" id="UP000594034">
    <property type="component" value="Chromosome"/>
</dbReference>
<dbReference type="Gene3D" id="1.10.10.10">
    <property type="entry name" value="Winged helix-like DNA-binding domain superfamily/Winged helix DNA-binding domain"/>
    <property type="match status" value="1"/>
</dbReference>
<dbReference type="PANTHER" id="PTHR43214">
    <property type="entry name" value="TWO-COMPONENT RESPONSE REGULATOR"/>
    <property type="match status" value="1"/>
</dbReference>
<name>A0A5J6WQF1_9GAMM</name>
<dbReference type="RefSeq" id="WP_193002925.1">
    <property type="nucleotide sequence ID" value="NZ_CP040449.1"/>
</dbReference>
<reference evidence="8 9" key="1">
    <citation type="submission" date="2019-05" db="EMBL/GenBank/DDBJ databases">
        <title>OXA-830, a novel chromosomally encoded expanded-spectrum class D beta-lactamase in Aeromonas simiae.</title>
        <authorList>
            <person name="Zhou W."/>
            <person name="Chen Q."/>
        </authorList>
    </citation>
    <scope>NUCLEOTIDE SEQUENCE [LARGE SCALE GENOMIC DNA]</scope>
    <source>
        <strain evidence="8 9">A6</strain>
    </source>
</reference>
<dbReference type="PRINTS" id="PR00038">
    <property type="entry name" value="HTHLUXR"/>
</dbReference>
<dbReference type="AlphaFoldDB" id="A0A5J6WQF1"/>
<evidence type="ECO:0000313" key="8">
    <source>
        <dbReference type="EMBL" id="QFI53299.1"/>
    </source>
</evidence>
<dbReference type="PANTHER" id="PTHR43214:SF41">
    <property type="entry name" value="NITRATE_NITRITE RESPONSE REGULATOR PROTEIN NARP"/>
    <property type="match status" value="1"/>
</dbReference>
<dbReference type="SUPFAM" id="SSF52172">
    <property type="entry name" value="CheY-like"/>
    <property type="match status" value="1"/>
</dbReference>
<dbReference type="EMBL" id="CP040449">
    <property type="protein sequence ID" value="QFI53299.1"/>
    <property type="molecule type" value="Genomic_DNA"/>
</dbReference>
<gene>
    <name evidence="8" type="ORF">FE240_00325</name>
</gene>
<keyword evidence="1 5" id="KW-0597">Phosphoprotein</keyword>
<dbReference type="CDD" id="cd06170">
    <property type="entry name" value="LuxR_C_like"/>
    <property type="match status" value="1"/>
</dbReference>
<evidence type="ECO:0000256" key="1">
    <source>
        <dbReference type="ARBA" id="ARBA00022553"/>
    </source>
</evidence>
<keyword evidence="2" id="KW-0805">Transcription regulation</keyword>
<dbReference type="InterPro" id="IPR039420">
    <property type="entry name" value="WalR-like"/>
</dbReference>
<feature type="domain" description="HTH luxR-type" evidence="6">
    <location>
        <begin position="140"/>
        <end position="205"/>
    </location>
</feature>
<dbReference type="Gene3D" id="3.40.50.2300">
    <property type="match status" value="1"/>
</dbReference>
<keyword evidence="3" id="KW-0238">DNA-binding</keyword>
<dbReference type="PROSITE" id="PS50110">
    <property type="entry name" value="RESPONSE_REGULATORY"/>
    <property type="match status" value="1"/>
</dbReference>
<dbReference type="InterPro" id="IPR036388">
    <property type="entry name" value="WH-like_DNA-bd_sf"/>
</dbReference>
<organism evidence="8 9">
    <name type="scientific">Aeromonas simiae</name>
    <dbReference type="NCBI Taxonomy" id="218936"/>
    <lineage>
        <taxon>Bacteria</taxon>
        <taxon>Pseudomonadati</taxon>
        <taxon>Pseudomonadota</taxon>
        <taxon>Gammaproteobacteria</taxon>
        <taxon>Aeromonadales</taxon>
        <taxon>Aeromonadaceae</taxon>
        <taxon>Aeromonas</taxon>
    </lineage>
</organism>
<dbReference type="Pfam" id="PF00196">
    <property type="entry name" value="GerE"/>
    <property type="match status" value="1"/>
</dbReference>
<evidence type="ECO:0000256" key="4">
    <source>
        <dbReference type="ARBA" id="ARBA00023163"/>
    </source>
</evidence>
<proteinExistence type="predicted"/>
<dbReference type="GO" id="GO:0003677">
    <property type="term" value="F:DNA binding"/>
    <property type="evidence" value="ECO:0007669"/>
    <property type="project" value="UniProtKB-KW"/>
</dbReference>
<sequence>MADVLVVDDHPAIRMAVGILLQQDGHNVCGEVDNGVDAIHQFRCLQPQVVVLDIGIPKLDGIEVVKRIKCIDATAQVIVLSAQDSRHVMVRAYQAGADGFVSKLEDLGLLKEAIRTCLGGRLFFPTEVIAHGKYSADVNSREVLNTLSDREMSVFVALCQGRANKEIAGDMLLSEKTISTYKARVMQKLQVSNMVELLELAKRYMVI</sequence>
<dbReference type="GO" id="GO:0006355">
    <property type="term" value="P:regulation of DNA-templated transcription"/>
    <property type="evidence" value="ECO:0007669"/>
    <property type="project" value="InterPro"/>
</dbReference>
<dbReference type="InterPro" id="IPR011006">
    <property type="entry name" value="CheY-like_superfamily"/>
</dbReference>
<dbReference type="PROSITE" id="PS50043">
    <property type="entry name" value="HTH_LUXR_2"/>
    <property type="match status" value="1"/>
</dbReference>
<dbReference type="InterPro" id="IPR000792">
    <property type="entry name" value="Tscrpt_reg_LuxR_C"/>
</dbReference>